<dbReference type="Pfam" id="PF01012">
    <property type="entry name" value="ETF"/>
    <property type="match status" value="1"/>
</dbReference>
<dbReference type="PATRIC" id="fig|1703773.3.peg.1713"/>
<dbReference type="CDD" id="cd01714">
    <property type="entry name" value="ETF_beta"/>
    <property type="match status" value="1"/>
</dbReference>
<evidence type="ECO:0000313" key="6">
    <source>
        <dbReference type="EMBL" id="KPL11487.1"/>
    </source>
</evidence>
<comment type="similarity">
    <text evidence="1">Belongs to the ETF beta-subunit/FixA family.</text>
</comment>
<protein>
    <recommendedName>
        <fullName evidence="2">Electron transfer flavoprotein subunit beta</fullName>
    </recommendedName>
</protein>
<dbReference type="GO" id="GO:0009055">
    <property type="term" value="F:electron transfer activity"/>
    <property type="evidence" value="ECO:0007669"/>
    <property type="project" value="InterPro"/>
</dbReference>
<evidence type="ECO:0000256" key="4">
    <source>
        <dbReference type="ARBA" id="ARBA00022982"/>
    </source>
</evidence>
<dbReference type="InterPro" id="IPR014730">
    <property type="entry name" value="ETF_a/b_N"/>
</dbReference>
<dbReference type="PANTHER" id="PTHR21294">
    <property type="entry name" value="ELECTRON TRANSFER FLAVOPROTEIN BETA-SUBUNIT"/>
    <property type="match status" value="1"/>
</dbReference>
<evidence type="ECO:0000259" key="5">
    <source>
        <dbReference type="SMART" id="SM00893"/>
    </source>
</evidence>
<name>A0A0S8JP75_UNCT6</name>
<sequence length="263" mass="27877">MKVIICLKQVPDSEASIVVRSDGQGIEEQGITFVVNPYDEYAVEEAIQIKEQHGGEVTVVTVGPPATEKALRTALAMGADSALRLWDETFVGSDSGATAAILARALQGMEFDLILCGKQAIDDDCAQVGTALAELLDLPQATVITELELDPGARKAKAHREVDEGTEVLEVSLPAVFTAQKGLNEPRYPSLRGMMAAKKVEIEVRDSASLGLAPDAVGAGGSKTRIVSLSPPPTRPPGQIIEGEVADAVKELVRILREEAKVL</sequence>
<proteinExistence type="inferred from homology"/>
<gene>
    <name evidence="6" type="ORF">AMJ71_00820</name>
</gene>
<evidence type="ECO:0000256" key="3">
    <source>
        <dbReference type="ARBA" id="ARBA00022448"/>
    </source>
</evidence>
<keyword evidence="3" id="KW-0813">Transport</keyword>
<dbReference type="InterPro" id="IPR014729">
    <property type="entry name" value="Rossmann-like_a/b/a_fold"/>
</dbReference>
<dbReference type="InterPro" id="IPR033948">
    <property type="entry name" value="ETF_beta_N"/>
</dbReference>
<keyword evidence="4" id="KW-0249">Electron transport</keyword>
<dbReference type="SMART" id="SM00893">
    <property type="entry name" value="ETF"/>
    <property type="match status" value="1"/>
</dbReference>
<dbReference type="SUPFAM" id="SSF52402">
    <property type="entry name" value="Adenine nucleotide alpha hydrolases-like"/>
    <property type="match status" value="1"/>
</dbReference>
<dbReference type="InterPro" id="IPR012255">
    <property type="entry name" value="ETF_b"/>
</dbReference>
<dbReference type="Proteomes" id="UP000051035">
    <property type="component" value="Unassembled WGS sequence"/>
</dbReference>
<dbReference type="EMBL" id="LJVA01000004">
    <property type="protein sequence ID" value="KPL11487.1"/>
    <property type="molecule type" value="Genomic_DNA"/>
</dbReference>
<dbReference type="PANTHER" id="PTHR21294:SF8">
    <property type="entry name" value="ELECTRON TRANSFER FLAVOPROTEIN SUBUNIT BETA"/>
    <property type="match status" value="1"/>
</dbReference>
<organism evidence="6 7">
    <name type="scientific">candidate division TA06 bacterium SM1_40</name>
    <dbReference type="NCBI Taxonomy" id="1703773"/>
    <lineage>
        <taxon>Bacteria</taxon>
        <taxon>Bacteria division TA06</taxon>
    </lineage>
</organism>
<dbReference type="Gene3D" id="3.40.50.620">
    <property type="entry name" value="HUPs"/>
    <property type="match status" value="1"/>
</dbReference>
<comment type="caution">
    <text evidence="6">The sequence shown here is derived from an EMBL/GenBank/DDBJ whole genome shotgun (WGS) entry which is preliminary data.</text>
</comment>
<dbReference type="AlphaFoldDB" id="A0A0S8JP75"/>
<reference evidence="6 7" key="1">
    <citation type="journal article" date="2015" name="Microbiome">
        <title>Genomic resolution of linkages in carbon, nitrogen, and sulfur cycling among widespread estuary sediment bacteria.</title>
        <authorList>
            <person name="Baker B.J."/>
            <person name="Lazar C.S."/>
            <person name="Teske A.P."/>
            <person name="Dick G.J."/>
        </authorList>
    </citation>
    <scope>NUCLEOTIDE SEQUENCE [LARGE SCALE GENOMIC DNA]</scope>
    <source>
        <strain evidence="6">SM1_40</strain>
    </source>
</reference>
<evidence type="ECO:0000256" key="1">
    <source>
        <dbReference type="ARBA" id="ARBA00007557"/>
    </source>
</evidence>
<feature type="domain" description="Electron transfer flavoprotein alpha/beta-subunit N-terminal" evidence="5">
    <location>
        <begin position="23"/>
        <end position="214"/>
    </location>
</feature>
<evidence type="ECO:0000256" key="2">
    <source>
        <dbReference type="ARBA" id="ARBA00016797"/>
    </source>
</evidence>
<evidence type="ECO:0000313" key="7">
    <source>
        <dbReference type="Proteomes" id="UP000051035"/>
    </source>
</evidence>
<accession>A0A0S8JP75</accession>
<dbReference type="PIRSF" id="PIRSF000090">
    <property type="entry name" value="Beta-ETF"/>
    <property type="match status" value="1"/>
</dbReference>